<dbReference type="RefSeq" id="XP_008904177.1">
    <property type="nucleotide sequence ID" value="XM_008905929.1"/>
</dbReference>
<reference evidence="1 2" key="2">
    <citation type="submission" date="2013-11" db="EMBL/GenBank/DDBJ databases">
        <title>The Genome Sequence of Phytophthora parasitica INRA-310.</title>
        <authorList>
            <consortium name="The Broad Institute Genomics Platform"/>
            <person name="Russ C."/>
            <person name="Tyler B."/>
            <person name="Panabieres F."/>
            <person name="Shan W."/>
            <person name="Tripathy S."/>
            <person name="Grunwald N."/>
            <person name="Machado M."/>
            <person name="Johnson C.S."/>
            <person name="Arredondo F."/>
            <person name="Hong C."/>
            <person name="Coffey M."/>
            <person name="Young S.K."/>
            <person name="Zeng Q."/>
            <person name="Gargeya S."/>
            <person name="Fitzgerald M."/>
            <person name="Abouelleil A."/>
            <person name="Alvarado L."/>
            <person name="Chapman S.B."/>
            <person name="Gainer-Dewar J."/>
            <person name="Goldberg J."/>
            <person name="Griggs A."/>
            <person name="Gujja S."/>
            <person name="Hansen M."/>
            <person name="Howarth C."/>
            <person name="Imamovic A."/>
            <person name="Ireland A."/>
            <person name="Larimer J."/>
            <person name="McCowan C."/>
            <person name="Murphy C."/>
            <person name="Pearson M."/>
            <person name="Poon T.W."/>
            <person name="Priest M."/>
            <person name="Roberts A."/>
            <person name="Saif S."/>
            <person name="Shea T."/>
            <person name="Sykes S."/>
            <person name="Wortman J."/>
            <person name="Nusbaum C."/>
            <person name="Birren B."/>
        </authorList>
    </citation>
    <scope>NUCLEOTIDE SEQUENCE [LARGE SCALE GENOMIC DNA]</scope>
    <source>
        <strain evidence="1 2">INRA-310</strain>
    </source>
</reference>
<evidence type="ECO:0000313" key="1">
    <source>
        <dbReference type="EMBL" id="ETN10416.1"/>
    </source>
</evidence>
<gene>
    <name evidence="1" type="ORF">PPTG_10555</name>
</gene>
<protein>
    <submittedName>
        <fullName evidence="1">Uncharacterized protein</fullName>
    </submittedName>
</protein>
<name>W2QC33_PHYN3</name>
<accession>W2QC33</accession>
<dbReference type="VEuPathDB" id="FungiDB:PPTG_10555"/>
<dbReference type="GeneID" id="20180167"/>
<dbReference type="OrthoDB" id="126054at2759"/>
<sequence length="94" mass="10835">MTNQSFRVRTNNNVGERNNKIAKMKTRDPLIPNEWIVYNKTLVCTYAGKYKPRGKGKRPRQEVRTTQCGAQVCIRHELNNVGGLRWAQVGSFEL</sequence>
<dbReference type="EMBL" id="KI669582">
    <property type="protein sequence ID" value="ETN10416.1"/>
    <property type="molecule type" value="Genomic_DNA"/>
</dbReference>
<dbReference type="AlphaFoldDB" id="W2QC33"/>
<organism evidence="1 2">
    <name type="scientific">Phytophthora nicotianae (strain INRA-310)</name>
    <name type="common">Phytophthora parasitica</name>
    <dbReference type="NCBI Taxonomy" id="761204"/>
    <lineage>
        <taxon>Eukaryota</taxon>
        <taxon>Sar</taxon>
        <taxon>Stramenopiles</taxon>
        <taxon>Oomycota</taxon>
        <taxon>Peronosporomycetes</taxon>
        <taxon>Peronosporales</taxon>
        <taxon>Peronosporaceae</taxon>
        <taxon>Phytophthora</taxon>
    </lineage>
</organism>
<dbReference type="Proteomes" id="UP000018817">
    <property type="component" value="Unassembled WGS sequence"/>
</dbReference>
<proteinExistence type="predicted"/>
<evidence type="ECO:0000313" key="2">
    <source>
        <dbReference type="Proteomes" id="UP000018817"/>
    </source>
</evidence>
<reference evidence="2" key="1">
    <citation type="submission" date="2011-12" db="EMBL/GenBank/DDBJ databases">
        <authorList>
            <consortium name="The Broad Institute Genome Sequencing Platform"/>
            <person name="Russ C."/>
            <person name="Tyler B."/>
            <person name="Panabieres F."/>
            <person name="Shan W."/>
            <person name="Tripathy S."/>
            <person name="Grunwald N."/>
            <person name="Machado M."/>
            <person name="Young S.K."/>
            <person name="Zeng Q."/>
            <person name="Gargeya S."/>
            <person name="Fitzgerald M."/>
            <person name="Haas B."/>
            <person name="Abouelleil A."/>
            <person name="Alvarado L."/>
            <person name="Arachchi H.M."/>
            <person name="Berlin A."/>
            <person name="Chapman S.B."/>
            <person name="Gearin G."/>
            <person name="Goldberg J."/>
            <person name="Griggs A."/>
            <person name="Gujja S."/>
            <person name="Hansen M."/>
            <person name="Heiman D."/>
            <person name="Howarth C."/>
            <person name="Larimer J."/>
            <person name="Lui A."/>
            <person name="MacDonald P.J.P."/>
            <person name="McCowen C."/>
            <person name="Montmayeur A."/>
            <person name="Murphy C."/>
            <person name="Neiman D."/>
            <person name="Pearson M."/>
            <person name="Priest M."/>
            <person name="Roberts A."/>
            <person name="Saif S."/>
            <person name="Shea T."/>
            <person name="Sisk P."/>
            <person name="Stolte C."/>
            <person name="Sykes S."/>
            <person name="Wortman J."/>
            <person name="Nusbaum C."/>
            <person name="Birren B."/>
        </authorList>
    </citation>
    <scope>NUCLEOTIDE SEQUENCE [LARGE SCALE GENOMIC DNA]</scope>
    <source>
        <strain evidence="2">INRA-310</strain>
    </source>
</reference>
<dbReference type="STRING" id="761204.W2QC33"/>